<comment type="caution">
    <text evidence="1">The sequence shown here is derived from an EMBL/GenBank/DDBJ whole genome shotgun (WGS) entry which is preliminary data.</text>
</comment>
<dbReference type="EMBL" id="QMPZ01000109">
    <property type="protein sequence ID" value="RLE08241.1"/>
    <property type="molecule type" value="Genomic_DNA"/>
</dbReference>
<dbReference type="AlphaFoldDB" id="A0A497E2M7"/>
<dbReference type="Proteomes" id="UP000279422">
    <property type="component" value="Unassembled WGS sequence"/>
</dbReference>
<sequence>MTKGPLFLQDKDEVKNNLIKKEELISQKKNSSKLNELQEVLVNDEDFLKRAFAKSLKMWR</sequence>
<protein>
    <submittedName>
        <fullName evidence="1">Uncharacterized protein</fullName>
    </submittedName>
</protein>
<accession>A0A497E2M7</accession>
<name>A0A497E2M7_UNCAE</name>
<reference evidence="1 2" key="1">
    <citation type="submission" date="2018-06" db="EMBL/GenBank/DDBJ databases">
        <title>Extensive metabolic versatility and redundancy in microbially diverse, dynamic hydrothermal sediments.</title>
        <authorList>
            <person name="Dombrowski N."/>
            <person name="Teske A."/>
            <person name="Baker B.J."/>
        </authorList>
    </citation>
    <scope>NUCLEOTIDE SEQUENCE [LARGE SCALE GENOMIC DNA]</scope>
    <source>
        <strain evidence="1">B47_G16</strain>
    </source>
</reference>
<evidence type="ECO:0000313" key="1">
    <source>
        <dbReference type="EMBL" id="RLE08241.1"/>
    </source>
</evidence>
<gene>
    <name evidence="1" type="ORF">DRJ00_06665</name>
</gene>
<proteinExistence type="predicted"/>
<evidence type="ECO:0000313" key="2">
    <source>
        <dbReference type="Proteomes" id="UP000279422"/>
    </source>
</evidence>
<organism evidence="1 2">
    <name type="scientific">Aerophobetes bacterium</name>
    <dbReference type="NCBI Taxonomy" id="2030807"/>
    <lineage>
        <taxon>Bacteria</taxon>
        <taxon>Candidatus Aerophobota</taxon>
    </lineage>
</organism>